<comment type="function">
    <text evidence="8">Gustatory receptor which mediates acceptance or avoidance behavior, depending on its substrates.</text>
</comment>
<keyword evidence="2 8" id="KW-1003">Cell membrane</keyword>
<comment type="subcellular location">
    <subcellularLocation>
        <location evidence="1 8">Cell membrane</location>
        <topology evidence="1 8">Multi-pass membrane protein</topology>
    </subcellularLocation>
</comment>
<evidence type="ECO:0000313" key="9">
    <source>
        <dbReference type="EMBL" id="CAL7946605.1"/>
    </source>
</evidence>
<accession>A0ABP1P5E8</accession>
<dbReference type="PANTHER" id="PTHR21143:SF104">
    <property type="entry name" value="GUSTATORY RECEPTOR 8A-RELATED"/>
    <property type="match status" value="1"/>
</dbReference>
<feature type="transmembrane region" description="Helical" evidence="8">
    <location>
        <begin position="144"/>
        <end position="165"/>
    </location>
</feature>
<evidence type="ECO:0000256" key="5">
    <source>
        <dbReference type="ARBA" id="ARBA00023136"/>
    </source>
</evidence>
<feature type="transmembrane region" description="Helical" evidence="8">
    <location>
        <begin position="185"/>
        <end position="206"/>
    </location>
</feature>
<evidence type="ECO:0000256" key="4">
    <source>
        <dbReference type="ARBA" id="ARBA00022989"/>
    </source>
</evidence>
<feature type="transmembrane region" description="Helical" evidence="8">
    <location>
        <begin position="267"/>
        <end position="288"/>
    </location>
</feature>
<keyword evidence="3 8" id="KW-0812">Transmembrane</keyword>
<keyword evidence="5 8" id="KW-0472">Membrane</keyword>
<gene>
    <name evidence="9" type="ORF">XYLVIOL_LOCUS7868</name>
</gene>
<evidence type="ECO:0000256" key="3">
    <source>
        <dbReference type="ARBA" id="ARBA00022692"/>
    </source>
</evidence>
<sequence length="415" mass="47033">MARKVRCSQNMYRVTLLFLLLFKLLGLATFSISKRGTVEKKPRASELLVTGSKVEILYNLLFSCLTIASTYISIPTVINDEYPNKTVISTIIDIAEGVLGAFVMFSVSLYYCTYQLALIKIGNHLIQAEATLRKLQRPANRKHIFYVLLVVYSFKLVLCVSVLVTDYLSYHNGPATWITSVLPSTFVGLLFIQYFSVLTLMGALFANLNSIIQGLDGSWPDVARLNTLYRTRRLFGSCSMIRFLVQTKEIHCNLCDISGQISQFYSLPTLICVFFSFCTLLNMSYYLLDLLMIETVVTYIIIYANISFWIIFIVYPLGLLTSKITEVINEIEKTGSIVHALLNRAVDREVKSELEQFSLQLLHQRVKFTAKGFFTLDNTFLQTMLGTTTTYLVVLIQFGQGRVATNDQPCNCTQE</sequence>
<comment type="caution">
    <text evidence="9">The sequence shown here is derived from an EMBL/GenBank/DDBJ whole genome shotgun (WGS) entry which is preliminary data.</text>
</comment>
<evidence type="ECO:0000313" key="10">
    <source>
        <dbReference type="Proteomes" id="UP001642520"/>
    </source>
</evidence>
<reference evidence="9 10" key="1">
    <citation type="submission" date="2024-08" db="EMBL/GenBank/DDBJ databases">
        <authorList>
            <person name="Will J Nash"/>
            <person name="Angela Man"/>
            <person name="Seanna McTaggart"/>
            <person name="Kendall Baker"/>
            <person name="Tom Barker"/>
            <person name="Leah Catchpole"/>
            <person name="Alex Durrant"/>
            <person name="Karim Gharbi"/>
            <person name="Naomi Irish"/>
            <person name="Gemy Kaithakottil"/>
            <person name="Debby Ku"/>
            <person name="Aaliyah Providence"/>
            <person name="Felix Shaw"/>
            <person name="David Swarbreck"/>
            <person name="Chris Watkins"/>
            <person name="Ann M. McCartney"/>
            <person name="Giulio Formenti"/>
            <person name="Alice Mouton"/>
            <person name="Noel Vella"/>
            <person name="Bjorn M von Reumont"/>
            <person name="Adriana Vella"/>
            <person name="Wilfried Haerty"/>
        </authorList>
    </citation>
    <scope>NUCLEOTIDE SEQUENCE [LARGE SCALE GENOMIC DNA]</scope>
</reference>
<dbReference type="Proteomes" id="UP001642520">
    <property type="component" value="Unassembled WGS sequence"/>
</dbReference>
<protein>
    <recommendedName>
        <fullName evidence="8">Gustatory receptor</fullName>
    </recommendedName>
</protein>
<evidence type="ECO:0000256" key="2">
    <source>
        <dbReference type="ARBA" id="ARBA00022475"/>
    </source>
</evidence>
<feature type="transmembrane region" description="Helical" evidence="8">
    <location>
        <begin position="57"/>
        <end position="74"/>
    </location>
</feature>
<organism evidence="9 10">
    <name type="scientific">Xylocopa violacea</name>
    <name type="common">Violet carpenter bee</name>
    <name type="synonym">Apis violacea</name>
    <dbReference type="NCBI Taxonomy" id="135666"/>
    <lineage>
        <taxon>Eukaryota</taxon>
        <taxon>Metazoa</taxon>
        <taxon>Ecdysozoa</taxon>
        <taxon>Arthropoda</taxon>
        <taxon>Hexapoda</taxon>
        <taxon>Insecta</taxon>
        <taxon>Pterygota</taxon>
        <taxon>Neoptera</taxon>
        <taxon>Endopterygota</taxon>
        <taxon>Hymenoptera</taxon>
        <taxon>Apocrita</taxon>
        <taxon>Aculeata</taxon>
        <taxon>Apoidea</taxon>
        <taxon>Anthophila</taxon>
        <taxon>Apidae</taxon>
        <taxon>Xylocopa</taxon>
        <taxon>Xylocopa</taxon>
    </lineage>
</organism>
<feature type="transmembrane region" description="Helical" evidence="8">
    <location>
        <begin position="86"/>
        <end position="107"/>
    </location>
</feature>
<evidence type="ECO:0000256" key="1">
    <source>
        <dbReference type="ARBA" id="ARBA00004651"/>
    </source>
</evidence>
<proteinExistence type="inferred from homology"/>
<dbReference type="InterPro" id="IPR013604">
    <property type="entry name" value="7TM_chemorcpt"/>
</dbReference>
<name>A0ABP1P5E8_XYLVO</name>
<evidence type="ECO:0000256" key="8">
    <source>
        <dbReference type="RuleBase" id="RU363108"/>
    </source>
</evidence>
<keyword evidence="4 8" id="KW-1133">Transmembrane helix</keyword>
<keyword evidence="6 8" id="KW-0675">Receptor</keyword>
<dbReference type="PANTHER" id="PTHR21143">
    <property type="entry name" value="INVERTEBRATE GUSTATORY RECEPTOR"/>
    <property type="match status" value="1"/>
</dbReference>
<evidence type="ECO:0000256" key="7">
    <source>
        <dbReference type="ARBA" id="ARBA00023224"/>
    </source>
</evidence>
<keyword evidence="10" id="KW-1185">Reference proteome</keyword>
<keyword evidence="7 8" id="KW-0807">Transducer</keyword>
<comment type="caution">
    <text evidence="8">Lacks conserved residue(s) required for the propagation of feature annotation.</text>
</comment>
<dbReference type="Pfam" id="PF08395">
    <property type="entry name" value="7tm_7"/>
    <property type="match status" value="1"/>
</dbReference>
<comment type="similarity">
    <text evidence="8">Belongs to the insect chemoreceptor superfamily. Gustatory receptor (GR) family.</text>
</comment>
<feature type="transmembrane region" description="Helical" evidence="8">
    <location>
        <begin position="300"/>
        <end position="320"/>
    </location>
</feature>
<evidence type="ECO:0000256" key="6">
    <source>
        <dbReference type="ARBA" id="ARBA00023170"/>
    </source>
</evidence>
<dbReference type="EMBL" id="CAXAJV020001294">
    <property type="protein sequence ID" value="CAL7946605.1"/>
    <property type="molecule type" value="Genomic_DNA"/>
</dbReference>